<evidence type="ECO:0000259" key="1">
    <source>
        <dbReference type="Pfam" id="PF01636"/>
    </source>
</evidence>
<dbReference type="SUPFAM" id="SSF56112">
    <property type="entry name" value="Protein kinase-like (PK-like)"/>
    <property type="match status" value="1"/>
</dbReference>
<keyword evidence="3" id="KW-1185">Reference proteome</keyword>
<evidence type="ECO:0000313" key="2">
    <source>
        <dbReference type="EMBL" id="UUI04766.1"/>
    </source>
</evidence>
<proteinExistence type="predicted"/>
<dbReference type="EMBL" id="CP101914">
    <property type="protein sequence ID" value="UUI04766.1"/>
    <property type="molecule type" value="Genomic_DNA"/>
</dbReference>
<accession>A0ABY5K0E0</accession>
<sequence>MMNPIILKQIKSLYTENIETLELLGGFHNNVFLSRNQKMVIKILDTNSYEKTNLLNEQEIINIMLQHGIKTPGLLPSKNGSLIELIKGREKNYYVMAYSYIDGEVLSPNLKNNHFMKAWGKQLGRMHEITKLNSDKTKLHSVGVYALLPLND</sequence>
<name>A0ABY5K0E0_9BACI</name>
<evidence type="ECO:0000313" key="3">
    <source>
        <dbReference type="Proteomes" id="UP001059773"/>
    </source>
</evidence>
<reference evidence="2" key="1">
    <citation type="submission" date="2022-07" db="EMBL/GenBank/DDBJ databases">
        <title>FELIX.</title>
        <authorList>
            <person name="Wan K.H."/>
            <person name="Park S."/>
            <person name="Lawrence Q."/>
            <person name="Eichenberger J.P."/>
            <person name="Booth B.W."/>
            <person name="Piaggio A.J."/>
            <person name="Chandler J.C."/>
            <person name="Franklin A.B."/>
            <person name="Celniker S.E."/>
        </authorList>
    </citation>
    <scope>NUCLEOTIDE SEQUENCE</scope>
    <source>
        <strain evidence="2">QA-1986 374</strain>
    </source>
</reference>
<dbReference type="InterPro" id="IPR011009">
    <property type="entry name" value="Kinase-like_dom_sf"/>
</dbReference>
<dbReference type="InterPro" id="IPR002575">
    <property type="entry name" value="Aminoglycoside_PTrfase"/>
</dbReference>
<feature type="domain" description="Aminoglycoside phosphotransferase" evidence="1">
    <location>
        <begin position="22"/>
        <end position="130"/>
    </location>
</feature>
<dbReference type="Pfam" id="PF01636">
    <property type="entry name" value="APH"/>
    <property type="match status" value="1"/>
</dbReference>
<dbReference type="Proteomes" id="UP001059773">
    <property type="component" value="Chromosome"/>
</dbReference>
<dbReference type="RefSeq" id="WP_256709663.1">
    <property type="nucleotide sequence ID" value="NZ_CP101914.1"/>
</dbReference>
<gene>
    <name evidence="2" type="ORF">NP439_09065</name>
</gene>
<organism evidence="2 3">
    <name type="scientific">Oceanobacillus jeddahense</name>
    <dbReference type="NCBI Taxonomy" id="1462527"/>
    <lineage>
        <taxon>Bacteria</taxon>
        <taxon>Bacillati</taxon>
        <taxon>Bacillota</taxon>
        <taxon>Bacilli</taxon>
        <taxon>Bacillales</taxon>
        <taxon>Bacillaceae</taxon>
        <taxon>Oceanobacillus</taxon>
    </lineage>
</organism>
<protein>
    <recommendedName>
        <fullName evidence="1">Aminoglycoside phosphotransferase domain-containing protein</fullName>
    </recommendedName>
</protein>